<dbReference type="EMBL" id="JARIHO010000099">
    <property type="protein sequence ID" value="KAJ7304722.1"/>
    <property type="molecule type" value="Genomic_DNA"/>
</dbReference>
<proteinExistence type="predicted"/>
<sequence>MRAPRMRPGTPAPHFKQYPAHFEPAPISNTHQRFDCPYAHFERHFAALRACPAFRTPMLCPSSVPLFRPRVLSSVRPRHQDGVNPTLGNGANGTHGDVGKNSTVANDLTTRLSQTLNSYAPYGSSTHQLIQRVSGVVAFEIVVASSFSSFSNTSAISTIDAGRSANTASPEPLAFPATLHMYQFLDGDLDPANKTRVAEGVARREIGVLASRRGVLVGFKGQDTLGNLRGAIEYYEHVAACDSPEHFSTLRKMAGKLGMCWRRWRER</sequence>
<organism evidence="2 3">
    <name type="scientific">Mycena albidolilacea</name>
    <dbReference type="NCBI Taxonomy" id="1033008"/>
    <lineage>
        <taxon>Eukaryota</taxon>
        <taxon>Fungi</taxon>
        <taxon>Dikarya</taxon>
        <taxon>Basidiomycota</taxon>
        <taxon>Agaricomycotina</taxon>
        <taxon>Agaricomycetes</taxon>
        <taxon>Agaricomycetidae</taxon>
        <taxon>Agaricales</taxon>
        <taxon>Marasmiineae</taxon>
        <taxon>Mycenaceae</taxon>
        <taxon>Mycena</taxon>
    </lineage>
</organism>
<dbReference type="AlphaFoldDB" id="A0AAD7E9H2"/>
<evidence type="ECO:0000256" key="1">
    <source>
        <dbReference type="SAM" id="MobiDB-lite"/>
    </source>
</evidence>
<evidence type="ECO:0000313" key="2">
    <source>
        <dbReference type="EMBL" id="KAJ7304722.1"/>
    </source>
</evidence>
<name>A0AAD7E9H2_9AGAR</name>
<dbReference type="Proteomes" id="UP001218218">
    <property type="component" value="Unassembled WGS sequence"/>
</dbReference>
<protein>
    <submittedName>
        <fullName evidence="2">Uncharacterized protein</fullName>
    </submittedName>
</protein>
<reference evidence="2" key="1">
    <citation type="submission" date="2023-03" db="EMBL/GenBank/DDBJ databases">
        <title>Massive genome expansion in bonnet fungi (Mycena s.s.) driven by repeated elements and novel gene families across ecological guilds.</title>
        <authorList>
            <consortium name="Lawrence Berkeley National Laboratory"/>
            <person name="Harder C.B."/>
            <person name="Miyauchi S."/>
            <person name="Viragh M."/>
            <person name="Kuo A."/>
            <person name="Thoen E."/>
            <person name="Andreopoulos B."/>
            <person name="Lu D."/>
            <person name="Skrede I."/>
            <person name="Drula E."/>
            <person name="Henrissat B."/>
            <person name="Morin E."/>
            <person name="Kohler A."/>
            <person name="Barry K."/>
            <person name="LaButti K."/>
            <person name="Morin E."/>
            <person name="Salamov A."/>
            <person name="Lipzen A."/>
            <person name="Mereny Z."/>
            <person name="Hegedus B."/>
            <person name="Baldrian P."/>
            <person name="Stursova M."/>
            <person name="Weitz H."/>
            <person name="Taylor A."/>
            <person name="Grigoriev I.V."/>
            <person name="Nagy L.G."/>
            <person name="Martin F."/>
            <person name="Kauserud H."/>
        </authorList>
    </citation>
    <scope>NUCLEOTIDE SEQUENCE</scope>
    <source>
        <strain evidence="2">CBHHK002</strain>
    </source>
</reference>
<keyword evidence="3" id="KW-1185">Reference proteome</keyword>
<accession>A0AAD7E9H2</accession>
<comment type="caution">
    <text evidence="2">The sequence shown here is derived from an EMBL/GenBank/DDBJ whole genome shotgun (WGS) entry which is preliminary data.</text>
</comment>
<feature type="region of interest" description="Disordered" evidence="1">
    <location>
        <begin position="77"/>
        <end position="99"/>
    </location>
</feature>
<evidence type="ECO:0000313" key="3">
    <source>
        <dbReference type="Proteomes" id="UP001218218"/>
    </source>
</evidence>
<gene>
    <name evidence="2" type="ORF">DFH08DRAFT_1055353</name>
</gene>